<accession>A0A9J6F4E0</accession>
<dbReference type="GO" id="GO:0008028">
    <property type="term" value="F:monocarboxylic acid transmembrane transporter activity"/>
    <property type="evidence" value="ECO:0007669"/>
    <property type="project" value="TreeGrafter"/>
</dbReference>
<dbReference type="VEuPathDB" id="VectorBase:LOC119170334"/>
<organism evidence="4 5">
    <name type="scientific">Rhipicephalus microplus</name>
    <name type="common">Cattle tick</name>
    <name type="synonym">Boophilus microplus</name>
    <dbReference type="NCBI Taxonomy" id="6941"/>
    <lineage>
        <taxon>Eukaryota</taxon>
        <taxon>Metazoa</taxon>
        <taxon>Ecdysozoa</taxon>
        <taxon>Arthropoda</taxon>
        <taxon>Chelicerata</taxon>
        <taxon>Arachnida</taxon>
        <taxon>Acari</taxon>
        <taxon>Parasitiformes</taxon>
        <taxon>Ixodida</taxon>
        <taxon>Ixodoidea</taxon>
        <taxon>Ixodidae</taxon>
        <taxon>Rhipicephalinae</taxon>
        <taxon>Rhipicephalus</taxon>
        <taxon>Boophilus</taxon>
    </lineage>
</organism>
<protein>
    <recommendedName>
        <fullName evidence="3">Major facilitator superfamily (MFS) profile domain-containing protein</fullName>
    </recommendedName>
</protein>
<reference evidence="4" key="1">
    <citation type="journal article" date="2020" name="Cell">
        <title>Large-Scale Comparative Analyses of Tick Genomes Elucidate Their Genetic Diversity and Vector Capacities.</title>
        <authorList>
            <consortium name="Tick Genome and Microbiome Consortium (TIGMIC)"/>
            <person name="Jia N."/>
            <person name="Wang J."/>
            <person name="Shi W."/>
            <person name="Du L."/>
            <person name="Sun Y."/>
            <person name="Zhan W."/>
            <person name="Jiang J.F."/>
            <person name="Wang Q."/>
            <person name="Zhang B."/>
            <person name="Ji P."/>
            <person name="Bell-Sakyi L."/>
            <person name="Cui X.M."/>
            <person name="Yuan T.T."/>
            <person name="Jiang B.G."/>
            <person name="Yang W.F."/>
            <person name="Lam T.T."/>
            <person name="Chang Q.C."/>
            <person name="Ding S.J."/>
            <person name="Wang X.J."/>
            <person name="Zhu J.G."/>
            <person name="Ruan X.D."/>
            <person name="Zhao L."/>
            <person name="Wei J.T."/>
            <person name="Ye R.Z."/>
            <person name="Que T.C."/>
            <person name="Du C.H."/>
            <person name="Zhou Y.H."/>
            <person name="Cheng J.X."/>
            <person name="Dai P.F."/>
            <person name="Guo W.B."/>
            <person name="Han X.H."/>
            <person name="Huang E.J."/>
            <person name="Li L.F."/>
            <person name="Wei W."/>
            <person name="Gao Y.C."/>
            <person name="Liu J.Z."/>
            <person name="Shao H.Z."/>
            <person name="Wang X."/>
            <person name="Wang C.C."/>
            <person name="Yang T.C."/>
            <person name="Huo Q.B."/>
            <person name="Li W."/>
            <person name="Chen H.Y."/>
            <person name="Chen S.E."/>
            <person name="Zhou L.G."/>
            <person name="Ni X.B."/>
            <person name="Tian J.H."/>
            <person name="Sheng Y."/>
            <person name="Liu T."/>
            <person name="Pan Y.S."/>
            <person name="Xia L.Y."/>
            <person name="Li J."/>
            <person name="Zhao F."/>
            <person name="Cao W.C."/>
        </authorList>
    </citation>
    <scope>NUCLEOTIDE SEQUENCE</scope>
    <source>
        <strain evidence="4">Rmic-2018</strain>
    </source>
</reference>
<dbReference type="GO" id="GO:0016020">
    <property type="term" value="C:membrane"/>
    <property type="evidence" value="ECO:0007669"/>
    <property type="project" value="UniProtKB-SubCell"/>
</dbReference>
<sequence length="216" mass="22677">MDTFDATRGDASVPISLYGGFYNMAGLVAGALIGSFGVRTTLILSGAMMAIGFGVSLFATSTLFLVFTVGVLAGAGHGMVFSCCIVAVSAYFDKRRGIALGLNMAGTPMASLLVPKLLEWLLGEYGLRGTFLILGACMANICVLGILLRNPPWEKSISQVAVVQAESGYTEGFYAASSDSAIYVLEITTKKSWTIYQKAVLMECEAATLCTVGVMG</sequence>
<dbReference type="Gene3D" id="1.20.1250.20">
    <property type="entry name" value="MFS general substrate transporter like domains"/>
    <property type="match status" value="1"/>
</dbReference>
<dbReference type="PANTHER" id="PTHR11360:SF303">
    <property type="entry name" value="MAJOR FACILITATOR SUPERFAMILY (MFS) PROFILE DOMAIN-CONTAINING PROTEIN"/>
    <property type="match status" value="1"/>
</dbReference>
<dbReference type="InterPro" id="IPR050327">
    <property type="entry name" value="Proton-linked_MCT"/>
</dbReference>
<feature type="domain" description="Major facilitator superfamily (MFS) profile" evidence="3">
    <location>
        <begin position="1"/>
        <end position="216"/>
    </location>
</feature>
<comment type="caution">
    <text evidence="4">The sequence shown here is derived from an EMBL/GenBank/DDBJ whole genome shotgun (WGS) entry which is preliminary data.</text>
</comment>
<keyword evidence="2" id="KW-0812">Transmembrane</keyword>
<name>A0A9J6F4E0_RHIMP</name>
<dbReference type="AlphaFoldDB" id="A0A9J6F4E0"/>
<evidence type="ECO:0000313" key="4">
    <source>
        <dbReference type="EMBL" id="KAH8041441.1"/>
    </source>
</evidence>
<dbReference type="InterPro" id="IPR011701">
    <property type="entry name" value="MFS"/>
</dbReference>
<evidence type="ECO:0000256" key="2">
    <source>
        <dbReference type="SAM" id="Phobius"/>
    </source>
</evidence>
<keyword evidence="2" id="KW-0472">Membrane</keyword>
<proteinExistence type="predicted"/>
<reference evidence="4" key="2">
    <citation type="submission" date="2021-09" db="EMBL/GenBank/DDBJ databases">
        <authorList>
            <person name="Jia N."/>
            <person name="Wang J."/>
            <person name="Shi W."/>
            <person name="Du L."/>
            <person name="Sun Y."/>
            <person name="Zhan W."/>
            <person name="Jiang J."/>
            <person name="Wang Q."/>
            <person name="Zhang B."/>
            <person name="Ji P."/>
            <person name="Sakyi L.B."/>
            <person name="Cui X."/>
            <person name="Yuan T."/>
            <person name="Jiang B."/>
            <person name="Yang W."/>
            <person name="Lam T.T.-Y."/>
            <person name="Chang Q."/>
            <person name="Ding S."/>
            <person name="Wang X."/>
            <person name="Zhu J."/>
            <person name="Ruan X."/>
            <person name="Zhao L."/>
            <person name="Wei J."/>
            <person name="Que T."/>
            <person name="Du C."/>
            <person name="Cheng J."/>
            <person name="Dai P."/>
            <person name="Han X."/>
            <person name="Huang E."/>
            <person name="Gao Y."/>
            <person name="Liu J."/>
            <person name="Shao H."/>
            <person name="Ye R."/>
            <person name="Li L."/>
            <person name="Wei W."/>
            <person name="Wang X."/>
            <person name="Wang C."/>
            <person name="Huo Q."/>
            <person name="Li W."/>
            <person name="Guo W."/>
            <person name="Chen H."/>
            <person name="Chen S."/>
            <person name="Zhou L."/>
            <person name="Zhou L."/>
            <person name="Ni X."/>
            <person name="Tian J."/>
            <person name="Zhou Y."/>
            <person name="Sheng Y."/>
            <person name="Liu T."/>
            <person name="Pan Y."/>
            <person name="Xia L."/>
            <person name="Li J."/>
            <person name="Zhao F."/>
            <person name="Cao W."/>
        </authorList>
    </citation>
    <scope>NUCLEOTIDE SEQUENCE</scope>
    <source>
        <strain evidence="4">Rmic-2018</strain>
        <tissue evidence="4">Larvae</tissue>
    </source>
</reference>
<feature type="transmembrane region" description="Helical" evidence="2">
    <location>
        <begin position="50"/>
        <end position="69"/>
    </location>
</feature>
<dbReference type="InterPro" id="IPR020846">
    <property type="entry name" value="MFS_dom"/>
</dbReference>
<dbReference type="EMBL" id="JABSTU010000001">
    <property type="protein sequence ID" value="KAH8041441.1"/>
    <property type="molecule type" value="Genomic_DNA"/>
</dbReference>
<dbReference type="PROSITE" id="PS50850">
    <property type="entry name" value="MFS"/>
    <property type="match status" value="1"/>
</dbReference>
<dbReference type="SUPFAM" id="SSF103473">
    <property type="entry name" value="MFS general substrate transporter"/>
    <property type="match status" value="1"/>
</dbReference>
<dbReference type="Pfam" id="PF07690">
    <property type="entry name" value="MFS_1"/>
    <property type="match status" value="1"/>
</dbReference>
<evidence type="ECO:0000313" key="5">
    <source>
        <dbReference type="Proteomes" id="UP000821866"/>
    </source>
</evidence>
<keyword evidence="2" id="KW-1133">Transmembrane helix</keyword>
<dbReference type="PANTHER" id="PTHR11360">
    <property type="entry name" value="MONOCARBOXYLATE TRANSPORTER"/>
    <property type="match status" value="1"/>
</dbReference>
<keyword evidence="5" id="KW-1185">Reference proteome</keyword>
<evidence type="ECO:0000259" key="3">
    <source>
        <dbReference type="PROSITE" id="PS50850"/>
    </source>
</evidence>
<dbReference type="Proteomes" id="UP000821866">
    <property type="component" value="Chromosome 1"/>
</dbReference>
<gene>
    <name evidence="4" type="ORF">HPB51_015803</name>
</gene>
<evidence type="ECO:0000256" key="1">
    <source>
        <dbReference type="ARBA" id="ARBA00004141"/>
    </source>
</evidence>
<feature type="transmembrane region" description="Helical" evidence="2">
    <location>
        <begin position="130"/>
        <end position="148"/>
    </location>
</feature>
<comment type="subcellular location">
    <subcellularLocation>
        <location evidence="1">Membrane</location>
        <topology evidence="1">Multi-pass membrane protein</topology>
    </subcellularLocation>
</comment>
<feature type="transmembrane region" description="Helical" evidence="2">
    <location>
        <begin position="20"/>
        <end position="38"/>
    </location>
</feature>
<feature type="transmembrane region" description="Helical" evidence="2">
    <location>
        <begin position="99"/>
        <end position="118"/>
    </location>
</feature>
<feature type="transmembrane region" description="Helical" evidence="2">
    <location>
        <begin position="75"/>
        <end position="92"/>
    </location>
</feature>
<dbReference type="InterPro" id="IPR036259">
    <property type="entry name" value="MFS_trans_sf"/>
</dbReference>